<evidence type="ECO:0000256" key="1">
    <source>
        <dbReference type="ARBA" id="ARBA00005163"/>
    </source>
</evidence>
<dbReference type="InterPro" id="IPR016142">
    <property type="entry name" value="Citrate_synth-like_lrg_a-sub"/>
</dbReference>
<dbReference type="GO" id="GO:0005975">
    <property type="term" value="P:carbohydrate metabolic process"/>
    <property type="evidence" value="ECO:0007669"/>
    <property type="project" value="TreeGrafter"/>
</dbReference>
<dbReference type="InterPro" id="IPR036969">
    <property type="entry name" value="Citrate_synthase_sf"/>
</dbReference>
<dbReference type="PANTHER" id="PTHR11739">
    <property type="entry name" value="CITRATE SYNTHASE"/>
    <property type="match status" value="1"/>
</dbReference>
<comment type="pathway">
    <text evidence="1">Carbohydrate metabolism; tricarboxylic acid cycle.</text>
</comment>
<dbReference type="UniPathway" id="UPA00223"/>
<dbReference type="RefSeq" id="WP_057905262.1">
    <property type="nucleotide sequence ID" value="NZ_AZDA01000093.1"/>
</dbReference>
<dbReference type="Gene3D" id="1.10.580.10">
    <property type="entry name" value="Citrate Synthase, domain 1"/>
    <property type="match status" value="1"/>
</dbReference>
<keyword evidence="9" id="KW-1185">Reference proteome</keyword>
<evidence type="ECO:0000313" key="9">
    <source>
        <dbReference type="Proteomes" id="UP000051461"/>
    </source>
</evidence>
<dbReference type="SUPFAM" id="SSF48256">
    <property type="entry name" value="Citrate synthase"/>
    <property type="match status" value="1"/>
</dbReference>
<dbReference type="OrthoDB" id="9800864at2"/>
<feature type="active site" evidence="6">
    <location>
        <position position="301"/>
    </location>
</feature>
<evidence type="ECO:0000256" key="7">
    <source>
        <dbReference type="RuleBase" id="RU003406"/>
    </source>
</evidence>
<dbReference type="PANTHER" id="PTHR11739:SF4">
    <property type="entry name" value="CITRATE SYNTHASE, PEROXISOMAL"/>
    <property type="match status" value="1"/>
</dbReference>
<dbReference type="PRINTS" id="PR00143">
    <property type="entry name" value="CITRTSNTHASE"/>
</dbReference>
<reference evidence="8 9" key="1">
    <citation type="journal article" date="2015" name="Genome Announc.">
        <title>Expanding the biotechnology potential of lactobacilli through comparative genomics of 213 strains and associated genera.</title>
        <authorList>
            <person name="Sun Z."/>
            <person name="Harris H.M."/>
            <person name="McCann A."/>
            <person name="Guo C."/>
            <person name="Argimon S."/>
            <person name="Zhang W."/>
            <person name="Yang X."/>
            <person name="Jeffery I.B."/>
            <person name="Cooney J.C."/>
            <person name="Kagawa T.F."/>
            <person name="Liu W."/>
            <person name="Song Y."/>
            <person name="Salvetti E."/>
            <person name="Wrobel A."/>
            <person name="Rasinkangas P."/>
            <person name="Parkhill J."/>
            <person name="Rea M.C."/>
            <person name="O'Sullivan O."/>
            <person name="Ritari J."/>
            <person name="Douillard F.P."/>
            <person name="Paul Ross R."/>
            <person name="Yang R."/>
            <person name="Briner A.E."/>
            <person name="Felis G.E."/>
            <person name="de Vos W.M."/>
            <person name="Barrangou R."/>
            <person name="Klaenhammer T.R."/>
            <person name="Caufield P.W."/>
            <person name="Cui Y."/>
            <person name="Zhang H."/>
            <person name="O'Toole P.W."/>
        </authorList>
    </citation>
    <scope>NUCLEOTIDE SEQUENCE [LARGE SCALE GENOMIC DNA]</scope>
    <source>
        <strain evidence="8 9">DSM 20003</strain>
    </source>
</reference>
<dbReference type="InterPro" id="IPR016143">
    <property type="entry name" value="Citrate_synth-like_sm_a-sub"/>
</dbReference>
<evidence type="ECO:0000313" key="8">
    <source>
        <dbReference type="EMBL" id="KRK34287.1"/>
    </source>
</evidence>
<feature type="active site" evidence="6">
    <location>
        <position position="250"/>
    </location>
</feature>
<dbReference type="STRING" id="1423726.FC07_GL000853"/>
<evidence type="ECO:0000256" key="4">
    <source>
        <dbReference type="ARBA" id="ARBA00049288"/>
    </source>
</evidence>
<comment type="similarity">
    <text evidence="2 5 7">Belongs to the citrate synthase family.</text>
</comment>
<dbReference type="InterPro" id="IPR024176">
    <property type="entry name" value="Citrate_synthase_bac-typ"/>
</dbReference>
<name>A0A0R1GJP1_9LACO</name>
<evidence type="ECO:0000256" key="3">
    <source>
        <dbReference type="ARBA" id="ARBA00022679"/>
    </source>
</evidence>
<accession>A0A0R1GJP1</accession>
<evidence type="ECO:0000256" key="2">
    <source>
        <dbReference type="ARBA" id="ARBA00010566"/>
    </source>
</evidence>
<dbReference type="PIRSF" id="PIRSF001369">
    <property type="entry name" value="Citrate_synth"/>
    <property type="match status" value="1"/>
</dbReference>
<comment type="caution">
    <text evidence="8">The sequence shown here is derived from an EMBL/GenBank/DDBJ whole genome shotgun (WGS) entry which is preliminary data.</text>
</comment>
<dbReference type="EMBL" id="AZDA01000093">
    <property type="protein sequence ID" value="KRK34287.1"/>
    <property type="molecule type" value="Genomic_DNA"/>
</dbReference>
<dbReference type="GO" id="GO:0036440">
    <property type="term" value="F:citrate synthase activity"/>
    <property type="evidence" value="ECO:0007669"/>
    <property type="project" value="UniProtKB-EC"/>
</dbReference>
<dbReference type="Proteomes" id="UP000051461">
    <property type="component" value="Unassembled WGS sequence"/>
</dbReference>
<proteinExistence type="inferred from homology"/>
<evidence type="ECO:0000256" key="5">
    <source>
        <dbReference type="PIRNR" id="PIRNR001369"/>
    </source>
</evidence>
<dbReference type="PATRIC" id="fig|1423726.3.peg.877"/>
<dbReference type="GO" id="GO:0005829">
    <property type="term" value="C:cytosol"/>
    <property type="evidence" value="ECO:0007669"/>
    <property type="project" value="TreeGrafter"/>
</dbReference>
<protein>
    <recommendedName>
        <fullName evidence="5">Citrate synthase</fullName>
    </recommendedName>
</protein>
<dbReference type="GO" id="GO:0006099">
    <property type="term" value="P:tricarboxylic acid cycle"/>
    <property type="evidence" value="ECO:0007669"/>
    <property type="project" value="UniProtKB-UniPathway"/>
</dbReference>
<evidence type="ECO:0000256" key="6">
    <source>
        <dbReference type="PIRSR" id="PIRSR001369-1"/>
    </source>
</evidence>
<comment type="catalytic activity">
    <reaction evidence="4">
        <text>oxaloacetate + acetyl-CoA + H2O = citrate + CoA + H(+)</text>
        <dbReference type="Rhea" id="RHEA:16845"/>
        <dbReference type="ChEBI" id="CHEBI:15377"/>
        <dbReference type="ChEBI" id="CHEBI:15378"/>
        <dbReference type="ChEBI" id="CHEBI:16452"/>
        <dbReference type="ChEBI" id="CHEBI:16947"/>
        <dbReference type="ChEBI" id="CHEBI:57287"/>
        <dbReference type="ChEBI" id="CHEBI:57288"/>
        <dbReference type="EC" id="2.3.3.16"/>
    </reaction>
</comment>
<sequence>MTKGLAGIVAGETKISATTGGRLTFAGYTIEQLNAMDLSFEAIVYLLWHLRLPSESDLNRFCQILSEQMFLPEHYVRILTEMIRPGEQHPMSLLRSGMSLLGTLMNDQAQHPIAIMAKVPLVIGTIIRLQNGLEPLQAKPELSYPANLYYLSTGKVPDAETEEVFTQTLILHVDHEFNASTFTARVIASTNSDYFSSLTGAIGALKGPLHGGANERVYQMLQTIVENQLDPEKFVANELSEGRKVMGFGHRVYKDGDPREKILKKYAKSLAIKTHQEVWFDTAETVEKYMWAEKHIIPNVDFYSATIYHCMGFAGRDFTLLFAASRSAGWLAHIAEQYSQHTLIRPNSKYVGPYHADIAGDVVNSQNKAQ</sequence>
<dbReference type="Pfam" id="PF00285">
    <property type="entry name" value="Citrate_synt"/>
    <property type="match status" value="1"/>
</dbReference>
<dbReference type="Gene3D" id="1.10.230.10">
    <property type="entry name" value="Cytochrome P450-Terp, domain 2"/>
    <property type="match status" value="1"/>
</dbReference>
<gene>
    <name evidence="8" type="ORF">FC07_GL000853</name>
</gene>
<dbReference type="PROSITE" id="PS00480">
    <property type="entry name" value="CITRATE_SYNTHASE"/>
    <property type="match status" value="1"/>
</dbReference>
<dbReference type="InterPro" id="IPR002020">
    <property type="entry name" value="Citrate_synthase"/>
</dbReference>
<keyword evidence="3 5" id="KW-0808">Transferase</keyword>
<dbReference type="InterPro" id="IPR019810">
    <property type="entry name" value="Citrate_synthase_AS"/>
</dbReference>
<dbReference type="AlphaFoldDB" id="A0A0R1GJP1"/>
<organism evidence="8 9">
    <name type="scientific">Loigolactobacillus bifermentans DSM 20003</name>
    <dbReference type="NCBI Taxonomy" id="1423726"/>
    <lineage>
        <taxon>Bacteria</taxon>
        <taxon>Bacillati</taxon>
        <taxon>Bacillota</taxon>
        <taxon>Bacilli</taxon>
        <taxon>Lactobacillales</taxon>
        <taxon>Lactobacillaceae</taxon>
        <taxon>Loigolactobacillus</taxon>
    </lineage>
</organism>